<dbReference type="PANTHER" id="PTHR37829">
    <property type="entry name" value="PHAGE-LIKE ELEMENT PBSX PROTEIN XKDT"/>
    <property type="match status" value="1"/>
</dbReference>
<protein>
    <submittedName>
        <fullName evidence="2">Baseplate J/gp47 family protein</fullName>
    </submittedName>
</protein>
<dbReference type="InterPro" id="IPR006949">
    <property type="entry name" value="Barrel_Baseplate_J-like"/>
</dbReference>
<sequence length="389" mass="42294">MNEQQLFTDLVKEGGLPTTEAEVQAEFEKEVDAEDVAFTNDSEVSPWWRMVTALITKPVLWLIQALITAVMPQMFVKTAKGAFLDLLAWGVNLKRKLAAKALGQVQFTRATTAGTLDVPAGTAVQSANINGRVYTLRTTETVTFGDGMATALAPVEAEESGSAYNLAAGYYSVLPVLLPGITAVTNLDDWLLQPGADEEKDDDLRARIRTQFLAVNQWHTDAVYRALISGFDGVAADNVYFDSDAPRGPGSADAYVMLEIGTPDAAFIASIQSKITDEGNHGHGDDLQVLAMPETQHDVTATIYPLANLSGATVDQLKADVEDFIRAAFRGNQDYAPTLVRPWSRFSFSFLSGELHTQFPLLHGVDFNIDYIVSQMALPRLNSLTVTLA</sequence>
<dbReference type="Pfam" id="PF04865">
    <property type="entry name" value="Baseplate_J"/>
    <property type="match status" value="1"/>
</dbReference>
<dbReference type="Proteomes" id="UP001596425">
    <property type="component" value="Unassembled WGS sequence"/>
</dbReference>
<dbReference type="EMBL" id="JBHSVR010000001">
    <property type="protein sequence ID" value="MFC6633527.1"/>
    <property type="molecule type" value="Genomic_DNA"/>
</dbReference>
<evidence type="ECO:0000313" key="2">
    <source>
        <dbReference type="EMBL" id="MFC6633527.1"/>
    </source>
</evidence>
<organism evidence="2 3">
    <name type="scientific">Microbulbifer taiwanensis</name>
    <dbReference type="NCBI Taxonomy" id="986746"/>
    <lineage>
        <taxon>Bacteria</taxon>
        <taxon>Pseudomonadati</taxon>
        <taxon>Pseudomonadota</taxon>
        <taxon>Gammaproteobacteria</taxon>
        <taxon>Cellvibrionales</taxon>
        <taxon>Microbulbiferaceae</taxon>
        <taxon>Microbulbifer</taxon>
    </lineage>
</organism>
<proteinExistence type="predicted"/>
<evidence type="ECO:0000259" key="1">
    <source>
        <dbReference type="Pfam" id="PF04865"/>
    </source>
</evidence>
<name>A0ABW1YN65_9GAMM</name>
<dbReference type="PANTHER" id="PTHR37829:SF3">
    <property type="entry name" value="PROTEIN JAYE-RELATED"/>
    <property type="match status" value="1"/>
</dbReference>
<dbReference type="InterPro" id="IPR052399">
    <property type="entry name" value="Phage_Baseplate_Assmbl_Protein"/>
</dbReference>
<dbReference type="RefSeq" id="WP_193192896.1">
    <property type="nucleotide sequence ID" value="NZ_JACZFR010000035.1"/>
</dbReference>
<accession>A0ABW1YN65</accession>
<evidence type="ECO:0000313" key="3">
    <source>
        <dbReference type="Proteomes" id="UP001596425"/>
    </source>
</evidence>
<reference evidence="3" key="1">
    <citation type="journal article" date="2019" name="Int. J. Syst. Evol. Microbiol.">
        <title>The Global Catalogue of Microorganisms (GCM) 10K type strain sequencing project: providing services to taxonomists for standard genome sequencing and annotation.</title>
        <authorList>
            <consortium name="The Broad Institute Genomics Platform"/>
            <consortium name="The Broad Institute Genome Sequencing Center for Infectious Disease"/>
            <person name="Wu L."/>
            <person name="Ma J."/>
        </authorList>
    </citation>
    <scope>NUCLEOTIDE SEQUENCE [LARGE SCALE GENOMIC DNA]</scope>
    <source>
        <strain evidence="3">CGMCC 1.13718</strain>
    </source>
</reference>
<comment type="caution">
    <text evidence="2">The sequence shown here is derived from an EMBL/GenBank/DDBJ whole genome shotgun (WGS) entry which is preliminary data.</text>
</comment>
<feature type="domain" description="Baseplate protein J-like barrel" evidence="1">
    <location>
        <begin position="105"/>
        <end position="190"/>
    </location>
</feature>
<keyword evidence="3" id="KW-1185">Reference proteome</keyword>
<gene>
    <name evidence="2" type="ORF">ACFQBM_09560</name>
</gene>